<dbReference type="InterPro" id="IPR019587">
    <property type="entry name" value="Polyketide_cyclase/dehydratase"/>
</dbReference>
<accession>A0A318KHS0</accession>
<dbReference type="Gene3D" id="3.30.530.20">
    <property type="match status" value="2"/>
</dbReference>
<name>A0A318KHS0_9NOCA</name>
<evidence type="ECO:0000313" key="1">
    <source>
        <dbReference type="EMBL" id="PXX71713.1"/>
    </source>
</evidence>
<reference evidence="1 2" key="1">
    <citation type="submission" date="2018-05" db="EMBL/GenBank/DDBJ databases">
        <title>Genomic Encyclopedia of Type Strains, Phase IV (KMG-IV): sequencing the most valuable type-strain genomes for metagenomic binning, comparative biology and taxonomic classification.</title>
        <authorList>
            <person name="Goeker M."/>
        </authorList>
    </citation>
    <scope>NUCLEOTIDE SEQUENCE [LARGE SCALE GENOMIC DNA]</scope>
    <source>
        <strain evidence="1 2">DSM 44704</strain>
    </source>
</reference>
<keyword evidence="2" id="KW-1185">Reference proteome</keyword>
<gene>
    <name evidence="1" type="ORF">DFR70_1011147</name>
</gene>
<dbReference type="AlphaFoldDB" id="A0A318KHS0"/>
<dbReference type="OrthoDB" id="3419705at2"/>
<dbReference type="SUPFAM" id="SSF55961">
    <property type="entry name" value="Bet v1-like"/>
    <property type="match status" value="2"/>
</dbReference>
<proteinExistence type="predicted"/>
<dbReference type="Proteomes" id="UP000247569">
    <property type="component" value="Unassembled WGS sequence"/>
</dbReference>
<organism evidence="1 2">
    <name type="scientific">Nocardia tenerifensis</name>
    <dbReference type="NCBI Taxonomy" id="228006"/>
    <lineage>
        <taxon>Bacteria</taxon>
        <taxon>Bacillati</taxon>
        <taxon>Actinomycetota</taxon>
        <taxon>Actinomycetes</taxon>
        <taxon>Mycobacteriales</taxon>
        <taxon>Nocardiaceae</taxon>
        <taxon>Nocardia</taxon>
    </lineage>
</organism>
<dbReference type="EMBL" id="QJKF01000001">
    <property type="protein sequence ID" value="PXX71713.1"/>
    <property type="molecule type" value="Genomic_DNA"/>
</dbReference>
<protein>
    <submittedName>
        <fullName evidence="1">Aromatase</fullName>
    </submittedName>
</protein>
<dbReference type="InterPro" id="IPR023393">
    <property type="entry name" value="START-like_dom_sf"/>
</dbReference>
<evidence type="ECO:0000313" key="2">
    <source>
        <dbReference type="Proteomes" id="UP000247569"/>
    </source>
</evidence>
<dbReference type="CDD" id="cd08861">
    <property type="entry name" value="OtcD1_ARO-CYC_like"/>
    <property type="match status" value="2"/>
</dbReference>
<sequence>MTTNHTTRHDVEVDAPADQVYAALAHAADWPCLFAPTVHVEVLEKSKSMERLRIWATANDSVKSWTSRRDFDLAQRRIDFRQERSAAPVAAMGGSWQVESTAVGTCRVRLDHHFRAVDDDPAATQWIATAVERNSTSELASLAAFFAADDEESQFTIEDTIHIDADRDSVYEFLAAGAEWSRRLPHVVVSECRELGGGVQALRMDTRTRDGSTHSTESVRVCFPNERIVYKQTVLPALMSLHLGWWTVSDGPSGVRATAGHTVRIAAPKVTDVLGSAATVADARAFVTEALRGNSGATLRAARQFAEGSRI</sequence>
<dbReference type="Pfam" id="PF10604">
    <property type="entry name" value="Polyketide_cyc2"/>
    <property type="match status" value="2"/>
</dbReference>
<comment type="caution">
    <text evidence="1">The sequence shown here is derived from an EMBL/GenBank/DDBJ whole genome shotgun (WGS) entry which is preliminary data.</text>
</comment>
<dbReference type="RefSeq" id="WP_040742496.1">
    <property type="nucleotide sequence ID" value="NZ_QJKF01000001.1"/>
</dbReference>